<keyword evidence="3" id="KW-1185">Reference proteome</keyword>
<evidence type="ECO:0000313" key="2">
    <source>
        <dbReference type="EMBL" id="RAK81182.1"/>
    </source>
</evidence>
<accession>A0A8G1W259</accession>
<protein>
    <submittedName>
        <fullName evidence="2">S-adenosyl-L-methionine-dependent methyltransferase</fullName>
    </submittedName>
</protein>
<dbReference type="Proteomes" id="UP000249789">
    <property type="component" value="Unassembled WGS sequence"/>
</dbReference>
<evidence type="ECO:0000259" key="1">
    <source>
        <dbReference type="Pfam" id="PF08242"/>
    </source>
</evidence>
<reference evidence="2 3" key="1">
    <citation type="submission" date="2018-02" db="EMBL/GenBank/DDBJ databases">
        <title>The genomes of Aspergillus section Nigri reveals drivers in fungal speciation.</title>
        <authorList>
            <consortium name="DOE Joint Genome Institute"/>
            <person name="Vesth T.C."/>
            <person name="Nybo J."/>
            <person name="Theobald S."/>
            <person name="Brandl J."/>
            <person name="Frisvad J.C."/>
            <person name="Nielsen K.F."/>
            <person name="Lyhne E.K."/>
            <person name="Kogle M.E."/>
            <person name="Kuo A."/>
            <person name="Riley R."/>
            <person name="Clum A."/>
            <person name="Nolan M."/>
            <person name="Lipzen A."/>
            <person name="Salamov A."/>
            <person name="Henrissat B."/>
            <person name="Wiebenga A."/>
            <person name="De vries R.P."/>
            <person name="Grigoriev I.V."/>
            <person name="Mortensen U.H."/>
            <person name="Andersen M.R."/>
            <person name="Baker S.E."/>
        </authorList>
    </citation>
    <scope>NUCLEOTIDE SEQUENCE [LARGE SCALE GENOMIC DNA]</scope>
    <source>
        <strain evidence="2 3">CBS 313.89</strain>
    </source>
</reference>
<dbReference type="EMBL" id="KZ824626">
    <property type="protein sequence ID" value="RAK81182.1"/>
    <property type="molecule type" value="Genomic_DNA"/>
</dbReference>
<dbReference type="SUPFAM" id="SSF53335">
    <property type="entry name" value="S-adenosyl-L-methionine-dependent methyltransferases"/>
    <property type="match status" value="1"/>
</dbReference>
<dbReference type="Pfam" id="PF08242">
    <property type="entry name" value="Methyltransf_12"/>
    <property type="match status" value="1"/>
</dbReference>
<dbReference type="Gene3D" id="3.40.50.150">
    <property type="entry name" value="Vaccinia Virus protein VP39"/>
    <property type="match status" value="1"/>
</dbReference>
<dbReference type="CDD" id="cd02440">
    <property type="entry name" value="AdoMet_MTases"/>
    <property type="match status" value="1"/>
</dbReference>
<proteinExistence type="predicted"/>
<dbReference type="VEuPathDB" id="FungiDB:BO72DRAFT_474821"/>
<dbReference type="PANTHER" id="PTHR43591:SF50">
    <property type="entry name" value="METHYLTRANSFERASE DOMAIN-CONTAINING PROTEIN-RELATED"/>
    <property type="match status" value="1"/>
</dbReference>
<keyword evidence="2" id="KW-0808">Transferase</keyword>
<sequence length="279" mass="30760">MSDLYEQRMPRCEAEAERLDEQYSLHGANLGYDLHPSVEQELPADARIADIATGTGIFLRRIAPSFPDAVLHGYDISATLYPPKSALAPNIDLQVLDAKQPIPLHLQGQYDVVHVRNISMGLMPDEWPALVANLVTLLKPGGVLQWVECDALHVQHLGSSQGSTTAALETMYGMNRALVKSRFEGGWTTLPGILERLRLVDVKHHTVGTDRVAWTRSKLTANSMIFAFLSARAGKAGDGPALSGKEIDRLEEQVRMDIESGGYLRYDIHCFLAAKPHLN</sequence>
<dbReference type="RefSeq" id="XP_040805192.1">
    <property type="nucleotide sequence ID" value="XM_040947295.1"/>
</dbReference>
<dbReference type="GO" id="GO:0032259">
    <property type="term" value="P:methylation"/>
    <property type="evidence" value="ECO:0007669"/>
    <property type="project" value="UniProtKB-KW"/>
</dbReference>
<organism evidence="2 3">
    <name type="scientific">Aspergillus fijiensis CBS 313.89</name>
    <dbReference type="NCBI Taxonomy" id="1448319"/>
    <lineage>
        <taxon>Eukaryota</taxon>
        <taxon>Fungi</taxon>
        <taxon>Dikarya</taxon>
        <taxon>Ascomycota</taxon>
        <taxon>Pezizomycotina</taxon>
        <taxon>Eurotiomycetes</taxon>
        <taxon>Eurotiomycetidae</taxon>
        <taxon>Eurotiales</taxon>
        <taxon>Aspergillaceae</taxon>
        <taxon>Aspergillus</taxon>
    </lineage>
</organism>
<name>A0A8G1W259_9EURO</name>
<dbReference type="InterPro" id="IPR029063">
    <property type="entry name" value="SAM-dependent_MTases_sf"/>
</dbReference>
<dbReference type="AlphaFoldDB" id="A0A8G1W259"/>
<keyword evidence="2" id="KW-0489">Methyltransferase</keyword>
<dbReference type="PANTHER" id="PTHR43591">
    <property type="entry name" value="METHYLTRANSFERASE"/>
    <property type="match status" value="1"/>
</dbReference>
<dbReference type="InterPro" id="IPR013217">
    <property type="entry name" value="Methyltransf_12"/>
</dbReference>
<dbReference type="GO" id="GO:0008168">
    <property type="term" value="F:methyltransferase activity"/>
    <property type="evidence" value="ECO:0007669"/>
    <property type="project" value="UniProtKB-KW"/>
</dbReference>
<evidence type="ECO:0000313" key="3">
    <source>
        <dbReference type="Proteomes" id="UP000249789"/>
    </source>
</evidence>
<feature type="domain" description="Methyltransferase type 12" evidence="1">
    <location>
        <begin position="50"/>
        <end position="144"/>
    </location>
</feature>
<dbReference type="GeneID" id="63864628"/>
<gene>
    <name evidence="2" type="ORF">BO72DRAFT_474821</name>
</gene>
<dbReference type="OrthoDB" id="417697at2759"/>